<protein>
    <recommendedName>
        <fullName evidence="4">Cys-tRNA(Pro)/Cys-tRNA(Cys) deacylase</fullName>
        <ecNumber evidence="4">4.2.-.-</ecNumber>
    </recommendedName>
</protein>
<reference evidence="6" key="2">
    <citation type="journal article" date="2021" name="PeerJ">
        <title>Extensive microbial diversity within the chicken gut microbiome revealed by metagenomics and culture.</title>
        <authorList>
            <person name="Gilroy R."/>
            <person name="Ravi A."/>
            <person name="Getino M."/>
            <person name="Pursley I."/>
            <person name="Horton D.L."/>
            <person name="Alikhan N.F."/>
            <person name="Baker D."/>
            <person name="Gharbi K."/>
            <person name="Hall N."/>
            <person name="Watson M."/>
            <person name="Adriaenssens E.M."/>
            <person name="Foster-Nyarko E."/>
            <person name="Jarju S."/>
            <person name="Secka A."/>
            <person name="Antonio M."/>
            <person name="Oren A."/>
            <person name="Chaudhuri R.R."/>
            <person name="La Ragione R."/>
            <person name="Hildebrand F."/>
            <person name="Pallen M.J."/>
        </authorList>
    </citation>
    <scope>NUCLEOTIDE SEQUENCE</scope>
    <source>
        <strain evidence="6">CHK180-2868</strain>
    </source>
</reference>
<comment type="similarity">
    <text evidence="1 4">Belongs to the prolyl-tRNA editing family. YbaK/EbsC subfamily.</text>
</comment>
<feature type="domain" description="YbaK/aminoacyl-tRNA synthetase-associated" evidence="5">
    <location>
        <begin position="44"/>
        <end position="156"/>
    </location>
</feature>
<evidence type="ECO:0000256" key="2">
    <source>
        <dbReference type="ARBA" id="ARBA00022917"/>
    </source>
</evidence>
<dbReference type="PANTHER" id="PTHR30411">
    <property type="entry name" value="CYTOPLASMIC PROTEIN"/>
    <property type="match status" value="1"/>
</dbReference>
<accession>A0A9D1D4M3</accession>
<evidence type="ECO:0000256" key="1">
    <source>
        <dbReference type="ARBA" id="ARBA00009798"/>
    </source>
</evidence>
<gene>
    <name evidence="6" type="primary">ybaK</name>
    <name evidence="6" type="ORF">IAB28_03315</name>
</gene>
<dbReference type="CDD" id="cd00002">
    <property type="entry name" value="YbaK_deacylase"/>
    <property type="match status" value="1"/>
</dbReference>
<evidence type="ECO:0000256" key="4">
    <source>
        <dbReference type="PIRNR" id="PIRNR006181"/>
    </source>
</evidence>
<keyword evidence="3 4" id="KW-0456">Lyase</keyword>
<evidence type="ECO:0000256" key="3">
    <source>
        <dbReference type="ARBA" id="ARBA00023239"/>
    </source>
</evidence>
<organism evidence="6 7">
    <name type="scientific">Candidatus Copromonas faecavium</name>
    <name type="common">nom. illeg.</name>
    <dbReference type="NCBI Taxonomy" id="2840740"/>
    <lineage>
        <taxon>Bacteria</taxon>
        <taxon>Bacillati</taxon>
        <taxon>Bacillota</taxon>
        <taxon>Clostridia</taxon>
        <taxon>Lachnospirales</taxon>
        <taxon>Lachnospiraceae</taxon>
        <taxon>Candidatus Copromonas (nom. illeg.)</taxon>
    </lineage>
</organism>
<dbReference type="InterPro" id="IPR036754">
    <property type="entry name" value="YbaK/aa-tRNA-synt-asso_dom_sf"/>
</dbReference>
<dbReference type="AlphaFoldDB" id="A0A9D1D4M3"/>
<dbReference type="GO" id="GO:0002161">
    <property type="term" value="F:aminoacyl-tRNA deacylase activity"/>
    <property type="evidence" value="ECO:0007669"/>
    <property type="project" value="InterPro"/>
</dbReference>
<evidence type="ECO:0000313" key="6">
    <source>
        <dbReference type="EMBL" id="HIR04980.1"/>
    </source>
</evidence>
<dbReference type="InterPro" id="IPR007214">
    <property type="entry name" value="YbaK/aa-tRNA-synth-assoc-dom"/>
</dbReference>
<dbReference type="SUPFAM" id="SSF55826">
    <property type="entry name" value="YbaK/ProRS associated domain"/>
    <property type="match status" value="1"/>
</dbReference>
<dbReference type="NCBIfam" id="TIGR00011">
    <property type="entry name" value="YbaK_EbsC"/>
    <property type="match status" value="1"/>
</dbReference>
<dbReference type="GO" id="GO:0006412">
    <property type="term" value="P:translation"/>
    <property type="evidence" value="ECO:0007669"/>
    <property type="project" value="UniProtKB-KW"/>
</dbReference>
<dbReference type="Proteomes" id="UP000824250">
    <property type="component" value="Unassembled WGS sequence"/>
</dbReference>
<evidence type="ECO:0000313" key="7">
    <source>
        <dbReference type="Proteomes" id="UP000824250"/>
    </source>
</evidence>
<dbReference type="Gene3D" id="3.90.960.10">
    <property type="entry name" value="YbaK/aminoacyl-tRNA synthetase-associated domain"/>
    <property type="match status" value="1"/>
</dbReference>
<evidence type="ECO:0000259" key="5">
    <source>
        <dbReference type="Pfam" id="PF04073"/>
    </source>
</evidence>
<dbReference type="PIRSF" id="PIRSF006181">
    <property type="entry name" value="EbsC_YbaK"/>
    <property type="match status" value="1"/>
</dbReference>
<comment type="caution">
    <text evidence="6">The sequence shown here is derived from an EMBL/GenBank/DDBJ whole genome shotgun (WGS) entry which is preliminary data.</text>
</comment>
<dbReference type="Pfam" id="PF04073">
    <property type="entry name" value="tRNA_edit"/>
    <property type="match status" value="1"/>
</dbReference>
<dbReference type="EMBL" id="DVGC01000016">
    <property type="protein sequence ID" value="HIR04980.1"/>
    <property type="molecule type" value="Genomic_DNA"/>
</dbReference>
<proteinExistence type="inferred from homology"/>
<dbReference type="GO" id="GO:0016829">
    <property type="term" value="F:lyase activity"/>
    <property type="evidence" value="ECO:0007669"/>
    <property type="project" value="UniProtKB-KW"/>
</dbReference>
<dbReference type="EC" id="4.2.-.-" evidence="4"/>
<name>A0A9D1D4M3_9FIRM</name>
<dbReference type="InterPro" id="IPR004369">
    <property type="entry name" value="Prolyl-tRNA_editing_YbaK/EbsC"/>
</dbReference>
<keyword evidence="2 4" id="KW-0648">Protein biosynthesis</keyword>
<reference evidence="6" key="1">
    <citation type="submission" date="2020-10" db="EMBL/GenBank/DDBJ databases">
        <authorList>
            <person name="Gilroy R."/>
        </authorList>
    </citation>
    <scope>NUCLEOTIDE SEQUENCE</scope>
    <source>
        <strain evidence="6">CHK180-2868</strain>
    </source>
</reference>
<sequence>MSKAKAAKGNAAGKTNVMRLLDAAKIPYEAKSYPVDEEDLSGSHAADMMGVDHGSMFKTLVLKGEKTGYLVCCIPVDDEVDLKKAARAAGDKKVEMIHMKDLLPVTGYIRGGCSPIGMKKKFPTYLDESAKQYEAIAVSAGMRGIQVILSPQALADYVGAVFADIREKREA</sequence>
<dbReference type="PANTHER" id="PTHR30411:SF0">
    <property type="entry name" value="CYS-TRNA(PRO)_CYS-TRNA(CYS) DEACYLASE YBAK"/>
    <property type="match status" value="1"/>
</dbReference>